<dbReference type="GO" id="GO:0005886">
    <property type="term" value="C:plasma membrane"/>
    <property type="evidence" value="ECO:0007669"/>
    <property type="project" value="UniProtKB-SubCell"/>
</dbReference>
<dbReference type="Gene3D" id="1.20.1070.10">
    <property type="entry name" value="Rhodopsin 7-helix transmembrane proteins"/>
    <property type="match status" value="1"/>
</dbReference>
<keyword evidence="2" id="KW-1003">Cell membrane</keyword>
<dbReference type="GO" id="GO:0004875">
    <property type="term" value="F:complement receptor activity"/>
    <property type="evidence" value="ECO:0007669"/>
    <property type="project" value="TreeGrafter"/>
</dbReference>
<dbReference type="Ensembl" id="ENSLLET00000036846.1">
    <property type="protein sequence ID" value="ENSLLEP00000035494.1"/>
    <property type="gene ID" value="ENSLLEG00000022459.1"/>
</dbReference>
<feature type="transmembrane region" description="Helical" evidence="15">
    <location>
        <begin position="242"/>
        <end position="260"/>
    </location>
</feature>
<evidence type="ECO:0000256" key="5">
    <source>
        <dbReference type="ARBA" id="ARBA00023040"/>
    </source>
</evidence>
<dbReference type="InterPro" id="IPR000276">
    <property type="entry name" value="GPCR_Rhodpsn"/>
</dbReference>
<proteinExistence type="inferred from homology"/>
<dbReference type="PROSITE" id="PS50262">
    <property type="entry name" value="G_PROTEIN_RECEP_F1_2"/>
    <property type="match status" value="1"/>
</dbReference>
<evidence type="ECO:0000256" key="6">
    <source>
        <dbReference type="ARBA" id="ARBA00023136"/>
    </source>
</evidence>
<dbReference type="GO" id="GO:0006954">
    <property type="term" value="P:inflammatory response"/>
    <property type="evidence" value="ECO:0007669"/>
    <property type="project" value="TreeGrafter"/>
</dbReference>
<evidence type="ECO:0000256" key="9">
    <source>
        <dbReference type="ARBA" id="ARBA00023180"/>
    </source>
</evidence>
<feature type="transmembrane region" description="Helical" evidence="15">
    <location>
        <begin position="106"/>
        <end position="127"/>
    </location>
</feature>
<evidence type="ECO:0000256" key="11">
    <source>
        <dbReference type="ARBA" id="ARBA00025736"/>
    </source>
</evidence>
<evidence type="ECO:0000256" key="4">
    <source>
        <dbReference type="ARBA" id="ARBA00022989"/>
    </source>
</evidence>
<evidence type="ECO:0000256" key="8">
    <source>
        <dbReference type="ARBA" id="ARBA00023170"/>
    </source>
</evidence>
<dbReference type="PANTHER" id="PTHR24225:SF5">
    <property type="entry name" value="G-PROTEIN COUPLED RECEPTOR 33-RELATED"/>
    <property type="match status" value="1"/>
</dbReference>
<dbReference type="AlphaFoldDB" id="A0A8C5QDZ3"/>
<comment type="subcellular location">
    <subcellularLocation>
        <location evidence="1">Cell membrane</location>
        <topology evidence="1">Multi-pass membrane protein</topology>
    </subcellularLocation>
</comment>
<evidence type="ECO:0000256" key="7">
    <source>
        <dbReference type="ARBA" id="ARBA00023157"/>
    </source>
</evidence>
<evidence type="ECO:0000256" key="2">
    <source>
        <dbReference type="ARBA" id="ARBA00022475"/>
    </source>
</evidence>
<feature type="domain" description="G-protein coupled receptors family 1 profile" evidence="16">
    <location>
        <begin position="49"/>
        <end position="297"/>
    </location>
</feature>
<reference evidence="17" key="2">
    <citation type="submission" date="2025-09" db="UniProtKB">
        <authorList>
            <consortium name="Ensembl"/>
        </authorList>
    </citation>
    <scope>IDENTIFICATION</scope>
</reference>
<evidence type="ECO:0000256" key="3">
    <source>
        <dbReference type="ARBA" id="ARBA00022692"/>
    </source>
</evidence>
<evidence type="ECO:0000256" key="12">
    <source>
        <dbReference type="ARBA" id="ARBA00037161"/>
    </source>
</evidence>
<keyword evidence="4 15" id="KW-1133">Transmembrane helix</keyword>
<protein>
    <recommendedName>
        <fullName evidence="13">Probable G-protein coupled receptor 33</fullName>
    </recommendedName>
</protein>
<keyword evidence="3 14" id="KW-0812">Transmembrane</keyword>
<dbReference type="GO" id="GO:0004930">
    <property type="term" value="F:G protein-coupled receptor activity"/>
    <property type="evidence" value="ECO:0007669"/>
    <property type="project" value="UniProtKB-KW"/>
</dbReference>
<dbReference type="PANTHER" id="PTHR24225">
    <property type="entry name" value="CHEMOTACTIC RECEPTOR"/>
    <property type="match status" value="1"/>
</dbReference>
<dbReference type="GO" id="GO:0007204">
    <property type="term" value="P:positive regulation of cytosolic calcium ion concentration"/>
    <property type="evidence" value="ECO:0007669"/>
    <property type="project" value="TreeGrafter"/>
</dbReference>
<evidence type="ECO:0000259" key="16">
    <source>
        <dbReference type="PROSITE" id="PS50262"/>
    </source>
</evidence>
<accession>A0A8C5QDZ3</accession>
<keyword evidence="18" id="KW-1185">Reference proteome</keyword>
<feature type="transmembrane region" description="Helical" evidence="15">
    <location>
        <begin position="202"/>
        <end position="222"/>
    </location>
</feature>
<dbReference type="PRINTS" id="PR00526">
    <property type="entry name" value="FMETLEUPHER"/>
</dbReference>
<reference evidence="17" key="1">
    <citation type="submission" date="2025-08" db="UniProtKB">
        <authorList>
            <consortium name="Ensembl"/>
        </authorList>
    </citation>
    <scope>IDENTIFICATION</scope>
</reference>
<evidence type="ECO:0000256" key="13">
    <source>
        <dbReference type="ARBA" id="ARBA00039587"/>
    </source>
</evidence>
<comment type="similarity">
    <text evidence="14">Belongs to the G-protein coupled receptor 1 family.</text>
</comment>
<keyword evidence="9" id="KW-0325">Glycoprotein</keyword>
<keyword evidence="6 15" id="KW-0472">Membrane</keyword>
<feature type="transmembrane region" description="Helical" evidence="15">
    <location>
        <begin position="147"/>
        <end position="169"/>
    </location>
</feature>
<dbReference type="PRINTS" id="PR00237">
    <property type="entry name" value="GPCRRHODOPSN"/>
</dbReference>
<keyword evidence="5 14" id="KW-0297">G-protein coupled receptor</keyword>
<dbReference type="PROSITE" id="PS00237">
    <property type="entry name" value="G_PROTEIN_RECEP_F1_1"/>
    <property type="match status" value="1"/>
</dbReference>
<dbReference type="GO" id="GO:0007200">
    <property type="term" value="P:phospholipase C-activating G protein-coupled receptor signaling pathway"/>
    <property type="evidence" value="ECO:0007669"/>
    <property type="project" value="TreeGrafter"/>
</dbReference>
<keyword evidence="8 14" id="KW-0675">Receptor</keyword>
<dbReference type="InterPro" id="IPR000826">
    <property type="entry name" value="Formyl_rcpt-rel"/>
</dbReference>
<dbReference type="OrthoDB" id="6117944at2759"/>
<dbReference type="Pfam" id="PF00001">
    <property type="entry name" value="7tm_1"/>
    <property type="match status" value="1"/>
</dbReference>
<feature type="transmembrane region" description="Helical" evidence="15">
    <location>
        <begin position="280"/>
        <end position="300"/>
    </location>
</feature>
<keyword evidence="7" id="KW-1015">Disulfide bond</keyword>
<organism evidence="17 18">
    <name type="scientific">Leptobrachium leishanense</name>
    <name type="common">Leishan spiny toad</name>
    <dbReference type="NCBI Taxonomy" id="445787"/>
    <lineage>
        <taxon>Eukaryota</taxon>
        <taxon>Metazoa</taxon>
        <taxon>Chordata</taxon>
        <taxon>Craniata</taxon>
        <taxon>Vertebrata</taxon>
        <taxon>Euteleostomi</taxon>
        <taxon>Amphibia</taxon>
        <taxon>Batrachia</taxon>
        <taxon>Anura</taxon>
        <taxon>Pelobatoidea</taxon>
        <taxon>Megophryidae</taxon>
        <taxon>Leptobrachium</taxon>
    </lineage>
</organism>
<name>A0A8C5QDZ3_9ANUR</name>
<keyword evidence="10 14" id="KW-0807">Transducer</keyword>
<evidence type="ECO:0000256" key="14">
    <source>
        <dbReference type="RuleBase" id="RU000688"/>
    </source>
</evidence>
<dbReference type="InterPro" id="IPR017452">
    <property type="entry name" value="GPCR_Rhodpsn_7TM"/>
</dbReference>
<dbReference type="GeneTree" id="ENSGT01140000282544"/>
<sequence length="343" mass="40043">MVTFLLSFFSKSHTMSGNETSAGPTSRIATSNVFLFVLLLITFVVGLVVNNLYLWVLHFRMSKTVNSTWFFHYIMANQVFTLALPFLAVQMLFHPHWILGLAMCKLINTSASVSMFGAVFVLTAISIDRYMLVFHPHWYRRHMKPRYATIICIIFWGFAILCSSPYLVFRQLKGNTTIQCYNNFNLSAKWETSQSQLQWSLFTFRFLVGFLLPLSIMLFCYVRIAWRIKKEKLVNSTKPYKIILFATVSFFICWFPYHLWYGMNVEKDRFGNKLMGALRIFSFCCTSFNFCFTPIFYLFIVESFKKVFKKSTLTLIESPCPHVYSSIHRAPTFLPVFSEFPSS</sequence>
<evidence type="ECO:0000256" key="1">
    <source>
        <dbReference type="ARBA" id="ARBA00004651"/>
    </source>
</evidence>
<evidence type="ECO:0000313" key="17">
    <source>
        <dbReference type="Ensembl" id="ENSLLEP00000035494.1"/>
    </source>
</evidence>
<evidence type="ECO:0000313" key="18">
    <source>
        <dbReference type="Proteomes" id="UP000694569"/>
    </source>
</evidence>
<dbReference type="Proteomes" id="UP000694569">
    <property type="component" value="Unplaced"/>
</dbReference>
<evidence type="ECO:0000256" key="10">
    <source>
        <dbReference type="ARBA" id="ARBA00023224"/>
    </source>
</evidence>
<comment type="function">
    <text evidence="12">Orphan receptor; could be a chemoattractant receptor.</text>
</comment>
<feature type="transmembrane region" description="Helical" evidence="15">
    <location>
        <begin position="33"/>
        <end position="57"/>
    </location>
</feature>
<feature type="transmembrane region" description="Helical" evidence="15">
    <location>
        <begin position="69"/>
        <end position="94"/>
    </location>
</feature>
<evidence type="ECO:0000256" key="15">
    <source>
        <dbReference type="SAM" id="Phobius"/>
    </source>
</evidence>
<comment type="similarity">
    <text evidence="11">Belongs to the chemokine-like receptor (CMKLR) family.</text>
</comment>
<dbReference type="SUPFAM" id="SSF81321">
    <property type="entry name" value="Family A G protein-coupled receptor-like"/>
    <property type="match status" value="1"/>
</dbReference>